<protein>
    <submittedName>
        <fullName evidence="2">Uncharacterized protein</fullName>
    </submittedName>
</protein>
<feature type="compositionally biased region" description="Polar residues" evidence="1">
    <location>
        <begin position="156"/>
        <end position="178"/>
    </location>
</feature>
<evidence type="ECO:0000313" key="3">
    <source>
        <dbReference type="Proteomes" id="UP000075515"/>
    </source>
</evidence>
<reference evidence="2 3" key="1">
    <citation type="submission" date="2014-02" db="EMBL/GenBank/DDBJ databases">
        <title>The small core and large imbalanced accessory genome model reveals a collaborative survival strategy of Sorangium cellulosum strains in nature.</title>
        <authorList>
            <person name="Han K."/>
            <person name="Peng R."/>
            <person name="Blom J."/>
            <person name="Li Y.-Z."/>
        </authorList>
    </citation>
    <scope>NUCLEOTIDE SEQUENCE [LARGE SCALE GENOMIC DNA]</scope>
    <source>
        <strain evidence="2 3">So0149</strain>
    </source>
</reference>
<dbReference type="EMBL" id="JEMC01003861">
    <property type="protein sequence ID" value="KYF77916.1"/>
    <property type="molecule type" value="Genomic_DNA"/>
</dbReference>
<feature type="region of interest" description="Disordered" evidence="1">
    <location>
        <begin position="155"/>
        <end position="178"/>
    </location>
</feature>
<dbReference type="AlphaFoldDB" id="A0A150RDA7"/>
<dbReference type="Proteomes" id="UP000075515">
    <property type="component" value="Unassembled WGS sequence"/>
</dbReference>
<organism evidence="2 3">
    <name type="scientific">Sorangium cellulosum</name>
    <name type="common">Polyangium cellulosum</name>
    <dbReference type="NCBI Taxonomy" id="56"/>
    <lineage>
        <taxon>Bacteria</taxon>
        <taxon>Pseudomonadati</taxon>
        <taxon>Myxococcota</taxon>
        <taxon>Polyangia</taxon>
        <taxon>Polyangiales</taxon>
        <taxon>Polyangiaceae</taxon>
        <taxon>Sorangium</taxon>
    </lineage>
</organism>
<comment type="caution">
    <text evidence="2">The sequence shown here is derived from an EMBL/GenBank/DDBJ whole genome shotgun (WGS) entry which is preliminary data.</text>
</comment>
<dbReference type="InterPro" id="IPR011447">
    <property type="entry name" value="DUF1552"/>
</dbReference>
<name>A0A150RDA7_SORCE</name>
<dbReference type="PROSITE" id="PS51318">
    <property type="entry name" value="TAT"/>
    <property type="match status" value="1"/>
</dbReference>
<gene>
    <name evidence="2" type="ORF">BE18_08430</name>
</gene>
<dbReference type="Pfam" id="PF07586">
    <property type="entry name" value="HXXSHH"/>
    <property type="match status" value="1"/>
</dbReference>
<evidence type="ECO:0000256" key="1">
    <source>
        <dbReference type="SAM" id="MobiDB-lite"/>
    </source>
</evidence>
<accession>A0A150RDA7</accession>
<sequence length="458" mass="48668">MTIKALNRRTVLRGMLATGAAVTIPLPLLEIMLNQSGTAYAQPNAPISPLYVTWFFGNGTLPGRWKPARTGSGSAWELSPELQPLADHKPYLTVISGLENKLVVSGVEHPTGSAGATTGAPISGNAVRAASIDQVVADVISAGAPYRSLEVGVTPATPNGPQDSLHTVSHRGPNSRNNPEFDPKAVFNRLFLGTSPAPSDPQAEQAAKLARVRKSVLDSVLQDGASLQQRLGAADKQRVEQHLESIRAIERRLEATASGEDSPSACSTPVAPTAGKDVQSEAPPAVNTAMVELSALALACERTRVLSFMFSLPAAHIYYRHLAPDMNDDFHDTICHGDPGDQSSQPRVDKGVIYTMRCLNEFLTKLKNTPHGSSNLLASSLVFVTSDTAWGKTHTRTEWPVLLAGKAGGRLRGDEHHNFPGDNLSKALLTVAQIMGSKATEIGLDAGRVTSPLQGIQV</sequence>
<evidence type="ECO:0000313" key="2">
    <source>
        <dbReference type="EMBL" id="KYF77916.1"/>
    </source>
</evidence>
<feature type="region of interest" description="Disordered" evidence="1">
    <location>
        <begin position="254"/>
        <end position="281"/>
    </location>
</feature>
<dbReference type="InterPro" id="IPR006311">
    <property type="entry name" value="TAT_signal"/>
</dbReference>
<proteinExistence type="predicted"/>